<accession>A0AAV6US42</accession>
<proteinExistence type="predicted"/>
<reference evidence="1 2" key="1">
    <citation type="journal article" date="2022" name="Nat. Ecol. Evol.">
        <title>A masculinizing supergene underlies an exaggerated male reproductive morph in a spider.</title>
        <authorList>
            <person name="Hendrickx F."/>
            <person name="De Corte Z."/>
            <person name="Sonet G."/>
            <person name="Van Belleghem S.M."/>
            <person name="Kostlbacher S."/>
            <person name="Vangestel C."/>
        </authorList>
    </citation>
    <scope>NUCLEOTIDE SEQUENCE [LARGE SCALE GENOMIC DNA]</scope>
    <source>
        <strain evidence="1">W744_W776</strain>
    </source>
</reference>
<protein>
    <submittedName>
        <fullName evidence="1">Uncharacterized protein</fullName>
    </submittedName>
</protein>
<dbReference type="AlphaFoldDB" id="A0AAV6US42"/>
<organism evidence="1 2">
    <name type="scientific">Oedothorax gibbosus</name>
    <dbReference type="NCBI Taxonomy" id="931172"/>
    <lineage>
        <taxon>Eukaryota</taxon>
        <taxon>Metazoa</taxon>
        <taxon>Ecdysozoa</taxon>
        <taxon>Arthropoda</taxon>
        <taxon>Chelicerata</taxon>
        <taxon>Arachnida</taxon>
        <taxon>Araneae</taxon>
        <taxon>Araneomorphae</taxon>
        <taxon>Entelegynae</taxon>
        <taxon>Araneoidea</taxon>
        <taxon>Linyphiidae</taxon>
        <taxon>Erigoninae</taxon>
        <taxon>Oedothorax</taxon>
    </lineage>
</organism>
<evidence type="ECO:0000313" key="2">
    <source>
        <dbReference type="Proteomes" id="UP000827092"/>
    </source>
</evidence>
<dbReference type="Proteomes" id="UP000827092">
    <property type="component" value="Unassembled WGS sequence"/>
</dbReference>
<evidence type="ECO:0000313" key="1">
    <source>
        <dbReference type="EMBL" id="KAG8186473.1"/>
    </source>
</evidence>
<comment type="caution">
    <text evidence="1">The sequence shown here is derived from an EMBL/GenBank/DDBJ whole genome shotgun (WGS) entry which is preliminary data.</text>
</comment>
<gene>
    <name evidence="1" type="ORF">JTE90_009232</name>
</gene>
<keyword evidence="2" id="KW-1185">Reference proteome</keyword>
<sequence length="95" mass="10727">MPEKRGRLTALSSAGEEDVVASNSPAVRSPAPQLYREYGYGLSSVRRDHPMAKKKGPVAPVGKGPSSLFFFSERHIVRRITKFIIDWPYPFIIFY</sequence>
<dbReference type="EMBL" id="JAFNEN010000300">
    <property type="protein sequence ID" value="KAG8186473.1"/>
    <property type="molecule type" value="Genomic_DNA"/>
</dbReference>
<name>A0AAV6US42_9ARAC</name>